<dbReference type="GO" id="GO:0005886">
    <property type="term" value="C:plasma membrane"/>
    <property type="evidence" value="ECO:0007669"/>
    <property type="project" value="UniProtKB-SubCell"/>
</dbReference>
<evidence type="ECO:0000256" key="1">
    <source>
        <dbReference type="ARBA" id="ARBA00004162"/>
    </source>
</evidence>
<dbReference type="GO" id="GO:0034605">
    <property type="term" value="P:cellular response to heat"/>
    <property type="evidence" value="ECO:0007669"/>
    <property type="project" value="TreeGrafter"/>
</dbReference>
<dbReference type="InterPro" id="IPR008978">
    <property type="entry name" value="HSP20-like_chaperone"/>
</dbReference>
<dbReference type="Pfam" id="PF00011">
    <property type="entry name" value="HSP20"/>
    <property type="match status" value="1"/>
</dbReference>
<dbReference type="RefSeq" id="XP_030551105.1">
    <property type="nucleotide sequence ID" value="XM_030695245.2"/>
</dbReference>
<evidence type="ECO:0000256" key="6">
    <source>
        <dbReference type="SAM" id="MobiDB-lite"/>
    </source>
</evidence>
<evidence type="ECO:0000259" key="8">
    <source>
        <dbReference type="PROSITE" id="PS01031"/>
    </source>
</evidence>
<keyword evidence="7" id="KW-0472">Membrane</keyword>
<feature type="compositionally biased region" description="Low complexity" evidence="6">
    <location>
        <begin position="1"/>
        <end position="18"/>
    </location>
</feature>
<accession>A0A8B8QVL9</accession>
<evidence type="ECO:0000256" key="2">
    <source>
        <dbReference type="ARBA" id="ARBA00022475"/>
    </source>
</evidence>
<organism evidence="9 10">
    <name type="scientific">Rhodamnia argentea</name>
    <dbReference type="NCBI Taxonomy" id="178133"/>
    <lineage>
        <taxon>Eukaryota</taxon>
        <taxon>Viridiplantae</taxon>
        <taxon>Streptophyta</taxon>
        <taxon>Embryophyta</taxon>
        <taxon>Tracheophyta</taxon>
        <taxon>Spermatophyta</taxon>
        <taxon>Magnoliopsida</taxon>
        <taxon>eudicotyledons</taxon>
        <taxon>Gunneridae</taxon>
        <taxon>Pentapetalae</taxon>
        <taxon>rosids</taxon>
        <taxon>malvids</taxon>
        <taxon>Myrtales</taxon>
        <taxon>Myrtaceae</taxon>
        <taxon>Myrtoideae</taxon>
        <taxon>Myrteae</taxon>
        <taxon>Australasian group</taxon>
        <taxon>Rhodamnia</taxon>
    </lineage>
</organism>
<dbReference type="PANTHER" id="PTHR43670">
    <property type="entry name" value="HEAT SHOCK PROTEIN 26"/>
    <property type="match status" value="1"/>
</dbReference>
<feature type="compositionally biased region" description="Basic and acidic residues" evidence="6">
    <location>
        <begin position="19"/>
        <end position="28"/>
    </location>
</feature>
<feature type="transmembrane region" description="Helical" evidence="7">
    <location>
        <begin position="198"/>
        <end position="218"/>
    </location>
</feature>
<keyword evidence="7" id="KW-0812">Transmembrane</keyword>
<proteinExistence type="inferred from homology"/>
<feature type="compositionally biased region" description="Basic and acidic residues" evidence="6">
    <location>
        <begin position="160"/>
        <end position="194"/>
    </location>
</feature>
<gene>
    <name evidence="10" type="primary">LOC115755731</name>
</gene>
<name>A0A8B8QVL9_9MYRT</name>
<comment type="similarity">
    <text evidence="4 5">Belongs to the small heat shock protein (HSP20) family.</text>
</comment>
<protein>
    <submittedName>
        <fullName evidence="10">Inactive protein RESTRICTED TEV MOVEMENT 2-like</fullName>
    </submittedName>
</protein>
<comment type="subcellular location">
    <subcellularLocation>
        <location evidence="1">Cell membrane</location>
        <topology evidence="1">Single-pass membrane protein</topology>
    </subcellularLocation>
</comment>
<keyword evidence="9" id="KW-1185">Reference proteome</keyword>
<feature type="region of interest" description="Disordered" evidence="6">
    <location>
        <begin position="116"/>
        <end position="194"/>
    </location>
</feature>
<evidence type="ECO:0000256" key="5">
    <source>
        <dbReference type="RuleBase" id="RU003616"/>
    </source>
</evidence>
<keyword evidence="7" id="KW-1133">Transmembrane helix</keyword>
<feature type="region of interest" description="Disordered" evidence="6">
    <location>
        <begin position="1"/>
        <end position="28"/>
    </location>
</feature>
<evidence type="ECO:0000256" key="4">
    <source>
        <dbReference type="PROSITE-ProRule" id="PRU00285"/>
    </source>
</evidence>
<dbReference type="GO" id="GO:0006952">
    <property type="term" value="P:defense response"/>
    <property type="evidence" value="ECO:0007669"/>
    <property type="project" value="UniProtKB-KW"/>
</dbReference>
<dbReference type="Proteomes" id="UP000827889">
    <property type="component" value="Chromosome 8"/>
</dbReference>
<sequence length="228" mass="24928">MAARSGTGRSPTSSSSRPSYEDIEPKSAEWKEEKSAHILNVHLPGFVKEQIRVTYDDSSRSFNVQGDRPLGDNRFGRLNKDFAIPDNCKMKDMEGKFQDEVLTITIPKEYVSPFFGPKEATTSAQSAPENAPSVTHKPPAISEPPKVPPSVPPPNGKSLEPNRRKETTGKEMKSANDTDDAKKNKTREGKVGEPEKQLLVNVSVAALVLVALGAYVGYNFACPRSAKD</sequence>
<feature type="compositionally biased region" description="Pro residues" evidence="6">
    <location>
        <begin position="141"/>
        <end position="155"/>
    </location>
</feature>
<dbReference type="PANTHER" id="PTHR43670:SF114">
    <property type="entry name" value="OS05G0592000 PROTEIN"/>
    <property type="match status" value="1"/>
</dbReference>
<keyword evidence="3" id="KW-0611">Plant defense</keyword>
<dbReference type="CDD" id="cd06464">
    <property type="entry name" value="ACD_sHsps-like"/>
    <property type="match status" value="1"/>
</dbReference>
<dbReference type="GeneID" id="115755731"/>
<reference evidence="10" key="1">
    <citation type="submission" date="2025-08" db="UniProtKB">
        <authorList>
            <consortium name="RefSeq"/>
        </authorList>
    </citation>
    <scope>IDENTIFICATION</scope>
    <source>
        <tissue evidence="10">Leaf</tissue>
    </source>
</reference>
<dbReference type="SUPFAM" id="SSF49764">
    <property type="entry name" value="HSP20-like chaperones"/>
    <property type="match status" value="1"/>
</dbReference>
<evidence type="ECO:0000313" key="9">
    <source>
        <dbReference type="Proteomes" id="UP000827889"/>
    </source>
</evidence>
<dbReference type="Gene3D" id="2.60.40.790">
    <property type="match status" value="1"/>
</dbReference>
<dbReference type="AlphaFoldDB" id="A0A8B8QVL9"/>
<dbReference type="InterPro" id="IPR002068">
    <property type="entry name" value="A-crystallin/Hsp20_dom"/>
</dbReference>
<dbReference type="PROSITE" id="PS01031">
    <property type="entry name" value="SHSP"/>
    <property type="match status" value="1"/>
</dbReference>
<evidence type="ECO:0000313" key="10">
    <source>
        <dbReference type="RefSeq" id="XP_030551105.1"/>
    </source>
</evidence>
<dbReference type="KEGG" id="rarg:115755731"/>
<keyword evidence="2" id="KW-1003">Cell membrane</keyword>
<feature type="domain" description="SHSP" evidence="8">
    <location>
        <begin position="18"/>
        <end position="125"/>
    </location>
</feature>
<evidence type="ECO:0000256" key="3">
    <source>
        <dbReference type="ARBA" id="ARBA00022821"/>
    </source>
</evidence>
<evidence type="ECO:0000256" key="7">
    <source>
        <dbReference type="SAM" id="Phobius"/>
    </source>
</evidence>